<dbReference type="OMA" id="VFHIIPI"/>
<dbReference type="eggNOG" id="KOG0057">
    <property type="taxonomic scope" value="Eukaryota"/>
</dbReference>
<dbReference type="InterPro" id="IPR039421">
    <property type="entry name" value="Type_1_exporter"/>
</dbReference>
<keyword evidence="6 8" id="KW-0472">Membrane</keyword>
<dbReference type="PANTHER" id="PTHR24221">
    <property type="entry name" value="ATP-BINDING CASSETTE SUB-FAMILY B"/>
    <property type="match status" value="1"/>
</dbReference>
<dbReference type="SMART" id="SM00382">
    <property type="entry name" value="AAA"/>
    <property type="match status" value="1"/>
</dbReference>
<feature type="transmembrane region" description="Helical" evidence="8">
    <location>
        <begin position="203"/>
        <end position="225"/>
    </location>
</feature>
<keyword evidence="3" id="KW-0547">Nucleotide-binding</keyword>
<evidence type="ECO:0008006" key="13">
    <source>
        <dbReference type="Google" id="ProtNLM"/>
    </source>
</evidence>
<dbReference type="KEGG" id="ehx:EMIHUDRAFT_465244"/>
<name>A0A0D3IGR8_EMIH1</name>
<feature type="domain" description="ABC transmembrane type-1" evidence="10">
    <location>
        <begin position="92"/>
        <end position="376"/>
    </location>
</feature>
<dbReference type="PROSITE" id="PS50893">
    <property type="entry name" value="ABC_TRANSPORTER_2"/>
    <property type="match status" value="1"/>
</dbReference>
<dbReference type="CDD" id="cd18582">
    <property type="entry name" value="ABC_6TM_ATM1_ABCB7"/>
    <property type="match status" value="1"/>
</dbReference>
<dbReference type="InterPro" id="IPR003439">
    <property type="entry name" value="ABC_transporter-like_ATP-bd"/>
</dbReference>
<evidence type="ECO:0000259" key="10">
    <source>
        <dbReference type="PROSITE" id="PS50929"/>
    </source>
</evidence>
<dbReference type="GO" id="GO:0016020">
    <property type="term" value="C:membrane"/>
    <property type="evidence" value="ECO:0007669"/>
    <property type="project" value="UniProtKB-SubCell"/>
</dbReference>
<accession>A0A0D3IGR8</accession>
<dbReference type="InterPro" id="IPR011527">
    <property type="entry name" value="ABC1_TM_dom"/>
</dbReference>
<keyword evidence="12" id="KW-1185">Reference proteome</keyword>
<evidence type="ECO:0000256" key="2">
    <source>
        <dbReference type="ARBA" id="ARBA00022692"/>
    </source>
</evidence>
<organism evidence="11 12">
    <name type="scientific">Emiliania huxleyi (strain CCMP1516)</name>
    <dbReference type="NCBI Taxonomy" id="280463"/>
    <lineage>
        <taxon>Eukaryota</taxon>
        <taxon>Haptista</taxon>
        <taxon>Haptophyta</taxon>
        <taxon>Prymnesiophyceae</taxon>
        <taxon>Isochrysidales</taxon>
        <taxon>Noelaerhabdaceae</taxon>
        <taxon>Emiliania</taxon>
    </lineage>
</organism>
<dbReference type="RefSeq" id="XP_005762882.1">
    <property type="nucleotide sequence ID" value="XM_005762825.1"/>
</dbReference>
<dbReference type="Pfam" id="PF00664">
    <property type="entry name" value="ABC_membrane"/>
    <property type="match status" value="1"/>
</dbReference>
<dbReference type="InterPro" id="IPR003593">
    <property type="entry name" value="AAA+_ATPase"/>
</dbReference>
<comment type="similarity">
    <text evidence="7">Belongs to the ABC transporter superfamily. ABCB family. Heavy Metal importer (TC 3.A.1.210) subfamily.</text>
</comment>
<dbReference type="Gene3D" id="3.40.50.300">
    <property type="entry name" value="P-loop containing nucleotide triphosphate hydrolases"/>
    <property type="match status" value="1"/>
</dbReference>
<dbReference type="PROSITE" id="PS50929">
    <property type="entry name" value="ABC_TM1F"/>
    <property type="match status" value="1"/>
</dbReference>
<dbReference type="PROSITE" id="PS00211">
    <property type="entry name" value="ABC_TRANSPORTER_1"/>
    <property type="match status" value="1"/>
</dbReference>
<dbReference type="PANTHER" id="PTHR24221:SF654">
    <property type="entry name" value="ATP-BINDING CASSETTE SUB-FAMILY B MEMBER 6"/>
    <property type="match status" value="1"/>
</dbReference>
<dbReference type="GO" id="GO:0140359">
    <property type="term" value="F:ABC-type transporter activity"/>
    <property type="evidence" value="ECO:0007669"/>
    <property type="project" value="InterPro"/>
</dbReference>
<evidence type="ECO:0000256" key="1">
    <source>
        <dbReference type="ARBA" id="ARBA00004141"/>
    </source>
</evidence>
<evidence type="ECO:0000256" key="3">
    <source>
        <dbReference type="ARBA" id="ARBA00022741"/>
    </source>
</evidence>
<dbReference type="GeneID" id="17256647"/>
<dbReference type="AlphaFoldDB" id="A0A0D3IGR8"/>
<evidence type="ECO:0000256" key="7">
    <source>
        <dbReference type="ARBA" id="ARBA00024363"/>
    </source>
</evidence>
<evidence type="ECO:0000256" key="6">
    <source>
        <dbReference type="ARBA" id="ARBA00023136"/>
    </source>
</evidence>
<keyword evidence="5 8" id="KW-1133">Transmembrane helix</keyword>
<evidence type="ECO:0000256" key="4">
    <source>
        <dbReference type="ARBA" id="ARBA00022840"/>
    </source>
</evidence>
<feature type="transmembrane region" description="Helical" evidence="8">
    <location>
        <begin position="87"/>
        <end position="105"/>
    </location>
</feature>
<dbReference type="STRING" id="2903.R1BKT9"/>
<evidence type="ECO:0000313" key="12">
    <source>
        <dbReference type="Proteomes" id="UP000013827"/>
    </source>
</evidence>
<dbReference type="Proteomes" id="UP000013827">
    <property type="component" value="Unassembled WGS sequence"/>
</dbReference>
<dbReference type="GO" id="GO:0016887">
    <property type="term" value="F:ATP hydrolysis activity"/>
    <property type="evidence" value="ECO:0007669"/>
    <property type="project" value="InterPro"/>
</dbReference>
<evidence type="ECO:0000259" key="9">
    <source>
        <dbReference type="PROSITE" id="PS50893"/>
    </source>
</evidence>
<proteinExistence type="inferred from homology"/>
<dbReference type="Gene3D" id="1.20.1560.10">
    <property type="entry name" value="ABC transporter type 1, transmembrane domain"/>
    <property type="match status" value="1"/>
</dbReference>
<dbReference type="PaxDb" id="2903-EOD10453"/>
<dbReference type="InterPro" id="IPR036640">
    <property type="entry name" value="ABC1_TM_sf"/>
</dbReference>
<keyword evidence="4" id="KW-0067">ATP-binding</keyword>
<reference evidence="11" key="2">
    <citation type="submission" date="2024-10" db="UniProtKB">
        <authorList>
            <consortium name="EnsemblProtists"/>
        </authorList>
    </citation>
    <scope>IDENTIFICATION</scope>
</reference>
<dbReference type="EnsemblProtists" id="EOD10453">
    <property type="protein sequence ID" value="EOD10453"/>
    <property type="gene ID" value="EMIHUDRAFT_465244"/>
</dbReference>
<dbReference type="SUPFAM" id="SSF52540">
    <property type="entry name" value="P-loop containing nucleoside triphosphate hydrolases"/>
    <property type="match status" value="1"/>
</dbReference>
<dbReference type="GO" id="GO:0005524">
    <property type="term" value="F:ATP binding"/>
    <property type="evidence" value="ECO:0007669"/>
    <property type="project" value="UniProtKB-KW"/>
</dbReference>
<evidence type="ECO:0000256" key="8">
    <source>
        <dbReference type="SAM" id="Phobius"/>
    </source>
</evidence>
<dbReference type="HOGENOM" id="CLU_000604_84_1_1"/>
<dbReference type="Pfam" id="PF00005">
    <property type="entry name" value="ABC_tran"/>
    <property type="match status" value="1"/>
</dbReference>
<feature type="domain" description="ABC transporter" evidence="9">
    <location>
        <begin position="412"/>
        <end position="637"/>
    </location>
</feature>
<dbReference type="SUPFAM" id="SSF90123">
    <property type="entry name" value="ABC transporter transmembrane region"/>
    <property type="match status" value="1"/>
</dbReference>
<dbReference type="InterPro" id="IPR017871">
    <property type="entry name" value="ABC_transporter-like_CS"/>
</dbReference>
<dbReference type="InterPro" id="IPR027417">
    <property type="entry name" value="P-loop_NTPase"/>
</dbReference>
<feature type="transmembrane region" description="Helical" evidence="8">
    <location>
        <begin position="231"/>
        <end position="252"/>
    </location>
</feature>
<reference evidence="12" key="1">
    <citation type="journal article" date="2013" name="Nature">
        <title>Pan genome of the phytoplankton Emiliania underpins its global distribution.</title>
        <authorList>
            <person name="Read B.A."/>
            <person name="Kegel J."/>
            <person name="Klute M.J."/>
            <person name="Kuo A."/>
            <person name="Lefebvre S.C."/>
            <person name="Maumus F."/>
            <person name="Mayer C."/>
            <person name="Miller J."/>
            <person name="Monier A."/>
            <person name="Salamov A."/>
            <person name="Young J."/>
            <person name="Aguilar M."/>
            <person name="Claverie J.M."/>
            <person name="Frickenhaus S."/>
            <person name="Gonzalez K."/>
            <person name="Herman E.K."/>
            <person name="Lin Y.C."/>
            <person name="Napier J."/>
            <person name="Ogata H."/>
            <person name="Sarno A.F."/>
            <person name="Shmutz J."/>
            <person name="Schroeder D."/>
            <person name="de Vargas C."/>
            <person name="Verret F."/>
            <person name="von Dassow P."/>
            <person name="Valentin K."/>
            <person name="Van de Peer Y."/>
            <person name="Wheeler G."/>
            <person name="Dacks J.B."/>
            <person name="Delwiche C.F."/>
            <person name="Dyhrman S.T."/>
            <person name="Glockner G."/>
            <person name="John U."/>
            <person name="Richards T."/>
            <person name="Worden A.Z."/>
            <person name="Zhang X."/>
            <person name="Grigoriev I.V."/>
            <person name="Allen A.E."/>
            <person name="Bidle K."/>
            <person name="Borodovsky M."/>
            <person name="Bowler C."/>
            <person name="Brownlee C."/>
            <person name="Cock J.M."/>
            <person name="Elias M."/>
            <person name="Gladyshev V.N."/>
            <person name="Groth M."/>
            <person name="Guda C."/>
            <person name="Hadaegh A."/>
            <person name="Iglesias-Rodriguez M.D."/>
            <person name="Jenkins J."/>
            <person name="Jones B.M."/>
            <person name="Lawson T."/>
            <person name="Leese F."/>
            <person name="Lindquist E."/>
            <person name="Lobanov A."/>
            <person name="Lomsadze A."/>
            <person name="Malik S.B."/>
            <person name="Marsh M.E."/>
            <person name="Mackinder L."/>
            <person name="Mock T."/>
            <person name="Mueller-Roeber B."/>
            <person name="Pagarete A."/>
            <person name="Parker M."/>
            <person name="Probert I."/>
            <person name="Quesneville H."/>
            <person name="Raines C."/>
            <person name="Rensing S.A."/>
            <person name="Riano-Pachon D.M."/>
            <person name="Richier S."/>
            <person name="Rokitta S."/>
            <person name="Shiraiwa Y."/>
            <person name="Soanes D.M."/>
            <person name="van der Giezen M."/>
            <person name="Wahlund T.M."/>
            <person name="Williams B."/>
            <person name="Wilson W."/>
            <person name="Wolfe G."/>
            <person name="Wurch L.L."/>
        </authorList>
    </citation>
    <scope>NUCLEOTIDE SEQUENCE</scope>
</reference>
<comment type="subcellular location">
    <subcellularLocation>
        <location evidence="1">Membrane</location>
        <topology evidence="1">Multi-pass membrane protein</topology>
    </subcellularLocation>
</comment>
<evidence type="ECO:0000313" key="11">
    <source>
        <dbReference type="EnsemblProtists" id="EOD10453"/>
    </source>
</evidence>
<protein>
    <recommendedName>
        <fullName evidence="13">ABC transporter</fullName>
    </recommendedName>
</protein>
<keyword evidence="2 8" id="KW-0812">Transmembrane</keyword>
<sequence length="698" mass="74535">MVALCLIAAWTLRSPRPSLLPAASLRPAASLLPAASLRPSSVAQRAWLPRRVLHSITEGAPPPPGERRVGVAFVMGYLWPERGVRTARLRVLASLALLVVAKVFIVRVPFMFKRAIDAVVDGAVPRSTSVGLMFAYGVSRAVYTFLQEGRYLLFTPVGQSALRRFTADAFAHVQSLDAMWLGGQSTGELSRVFARGMRGMNALLRLVVFNIGPTLLETALALWLLGRRYGGAFLAVSLATVSAFVGWSLLVVQRRVALLCAVNDTDNVLFTRLFNALLCNEAVRTNANEDFEVRRYDDSLALAERLAVADVKTVAALNVGQAVCFWGGLGCMMVLCAGCVSSGALTVGDAVAINGLLLQLQQPLASLGFTYQEIRQATADMRQLLALLRRLPRVRPPAGAPPLASAGTASRLRFDGVSFGYDGSRRDLEDVSFEAAPGTRTAVAGRRGCIPLAKDKAAPALSAGTRTAIVGSSGSGKPRLLMGARVAKRGLLAHQALRLHDPGRGRVTIDGSTLPQGLATRVGERGLAISGGERQRVAIARALLTTPTVVLCDEPTSALDPVTEASVQAVLDEALANLTAVLDEAFANVTVLTVAHRLRSVMDYDQILVMQQGRLVERGTHAALLCANGTYARLWQRQADGGGDGADAFWRDGIPDYCELVDSESIARLAMGDVEDALTLRALDSVDGRGQGRGGWLW</sequence>
<evidence type="ECO:0000256" key="5">
    <source>
        <dbReference type="ARBA" id="ARBA00022989"/>
    </source>
</evidence>